<comment type="caution">
    <text evidence="1">The sequence shown here is derived from an EMBL/GenBank/DDBJ whole genome shotgun (WGS) entry which is preliminary data.</text>
</comment>
<evidence type="ECO:0000313" key="1">
    <source>
        <dbReference type="EMBL" id="MCX5569575.1"/>
    </source>
</evidence>
<dbReference type="AlphaFoldDB" id="A0A9X3EB75"/>
<gene>
    <name evidence="1" type="ORF">OSH07_10265</name>
</gene>
<sequence length="91" mass="10311">MPEIVRRMFLEGKDVVAEEQDWKARGLPPDVRGWSAYCVFLTGRDPEKLEKEILKALPRATLNVIPSQNPAGLWLRGAHWELCQAADALKL</sequence>
<dbReference type="EMBL" id="JAPKNK010000003">
    <property type="protein sequence ID" value="MCX5569575.1"/>
    <property type="molecule type" value="Genomic_DNA"/>
</dbReference>
<dbReference type="Proteomes" id="UP001144805">
    <property type="component" value="Unassembled WGS sequence"/>
</dbReference>
<organism evidence="1 2">
    <name type="scientific">Kaistia nematophila</name>
    <dbReference type="NCBI Taxonomy" id="2994654"/>
    <lineage>
        <taxon>Bacteria</taxon>
        <taxon>Pseudomonadati</taxon>
        <taxon>Pseudomonadota</taxon>
        <taxon>Alphaproteobacteria</taxon>
        <taxon>Hyphomicrobiales</taxon>
        <taxon>Kaistiaceae</taxon>
        <taxon>Kaistia</taxon>
    </lineage>
</organism>
<dbReference type="RefSeq" id="WP_266338536.1">
    <property type="nucleotide sequence ID" value="NZ_JAPKNK010000003.1"/>
</dbReference>
<evidence type="ECO:0000313" key="2">
    <source>
        <dbReference type="Proteomes" id="UP001144805"/>
    </source>
</evidence>
<accession>A0A9X3EB75</accession>
<protein>
    <submittedName>
        <fullName evidence="1">Uncharacterized protein</fullName>
    </submittedName>
</protein>
<keyword evidence="2" id="KW-1185">Reference proteome</keyword>
<proteinExistence type="predicted"/>
<name>A0A9X3EB75_9HYPH</name>
<reference evidence="1" key="1">
    <citation type="submission" date="2022-11" db="EMBL/GenBank/DDBJ databases">
        <title>Biodiversity and phylogenetic relationships of bacteria.</title>
        <authorList>
            <person name="Machado R.A.R."/>
            <person name="Bhat A."/>
            <person name="Loulou A."/>
            <person name="Kallel S."/>
        </authorList>
    </citation>
    <scope>NUCLEOTIDE SEQUENCE</scope>
    <source>
        <strain evidence="1">K-TC2</strain>
    </source>
</reference>